<protein>
    <submittedName>
        <fullName evidence="1">Uncharacterized protein</fullName>
    </submittedName>
</protein>
<evidence type="ECO:0000313" key="1">
    <source>
        <dbReference type="EMBL" id="KKM84219.1"/>
    </source>
</evidence>
<name>A0A0F9KPT9_9ZZZZ</name>
<proteinExistence type="predicted"/>
<dbReference type="AlphaFoldDB" id="A0A0F9KPT9"/>
<accession>A0A0F9KPT9</accession>
<reference evidence="1" key="1">
    <citation type="journal article" date="2015" name="Nature">
        <title>Complex archaea that bridge the gap between prokaryotes and eukaryotes.</title>
        <authorList>
            <person name="Spang A."/>
            <person name="Saw J.H."/>
            <person name="Jorgensen S.L."/>
            <person name="Zaremba-Niedzwiedzka K."/>
            <person name="Martijn J."/>
            <person name="Lind A.E."/>
            <person name="van Eijk R."/>
            <person name="Schleper C."/>
            <person name="Guy L."/>
            <person name="Ettema T.J."/>
        </authorList>
    </citation>
    <scope>NUCLEOTIDE SEQUENCE</scope>
</reference>
<comment type="caution">
    <text evidence="1">The sequence shown here is derived from an EMBL/GenBank/DDBJ whole genome shotgun (WGS) entry which is preliminary data.</text>
</comment>
<organism evidence="1">
    <name type="scientific">marine sediment metagenome</name>
    <dbReference type="NCBI Taxonomy" id="412755"/>
    <lineage>
        <taxon>unclassified sequences</taxon>
        <taxon>metagenomes</taxon>
        <taxon>ecological metagenomes</taxon>
    </lineage>
</organism>
<sequence length="97" mass="11513">MNKMKKQTKITTERKYIHNIPFKKRVAVRQGLNKVKEHIKGQNALLTELYLMPNRILDEKIDLFLKGRICSEELNQTIDTTRKRYAEVLNLREDKNG</sequence>
<gene>
    <name evidence="1" type="ORF">LCGC14_1301470</name>
</gene>
<dbReference type="EMBL" id="LAZR01007600">
    <property type="protein sequence ID" value="KKM84219.1"/>
    <property type="molecule type" value="Genomic_DNA"/>
</dbReference>